<dbReference type="Proteomes" id="UP001356095">
    <property type="component" value="Unassembled WGS sequence"/>
</dbReference>
<dbReference type="Pfam" id="PF00069">
    <property type="entry name" value="Pkinase"/>
    <property type="match status" value="1"/>
</dbReference>
<dbReference type="PANTHER" id="PTHR43671">
    <property type="entry name" value="SERINE/THREONINE-PROTEIN KINASE NEK"/>
    <property type="match status" value="1"/>
</dbReference>
<keyword evidence="5" id="KW-0067">ATP-binding</keyword>
<dbReference type="SUPFAM" id="SSF48452">
    <property type="entry name" value="TPR-like"/>
    <property type="match status" value="1"/>
</dbReference>
<accession>A0ABU7K959</accession>
<dbReference type="SUPFAM" id="SSF56112">
    <property type="entry name" value="Protein kinase-like (PK-like)"/>
    <property type="match status" value="1"/>
</dbReference>
<dbReference type="InterPro" id="IPR011990">
    <property type="entry name" value="TPR-like_helical_dom_sf"/>
</dbReference>
<dbReference type="PANTHER" id="PTHR43671:SF13">
    <property type="entry name" value="SERINE_THREONINE-PROTEIN KINASE NEK2"/>
    <property type="match status" value="1"/>
</dbReference>
<dbReference type="GO" id="GO:0016301">
    <property type="term" value="F:kinase activity"/>
    <property type="evidence" value="ECO:0007669"/>
    <property type="project" value="UniProtKB-KW"/>
</dbReference>
<dbReference type="PROSITE" id="PS50011">
    <property type="entry name" value="PROTEIN_KINASE_DOM"/>
    <property type="match status" value="1"/>
</dbReference>
<evidence type="ECO:0000256" key="2">
    <source>
        <dbReference type="ARBA" id="ARBA00022679"/>
    </source>
</evidence>
<feature type="compositionally biased region" description="Pro residues" evidence="6">
    <location>
        <begin position="310"/>
        <end position="326"/>
    </location>
</feature>
<evidence type="ECO:0000256" key="1">
    <source>
        <dbReference type="ARBA" id="ARBA00012513"/>
    </source>
</evidence>
<dbReference type="InterPro" id="IPR050660">
    <property type="entry name" value="NEK_Ser/Thr_kinase"/>
</dbReference>
<evidence type="ECO:0000256" key="4">
    <source>
        <dbReference type="ARBA" id="ARBA00022777"/>
    </source>
</evidence>
<evidence type="ECO:0000313" key="8">
    <source>
        <dbReference type="EMBL" id="MEE2038770.1"/>
    </source>
</evidence>
<evidence type="ECO:0000256" key="5">
    <source>
        <dbReference type="ARBA" id="ARBA00022840"/>
    </source>
</evidence>
<evidence type="ECO:0000313" key="9">
    <source>
        <dbReference type="Proteomes" id="UP001356095"/>
    </source>
</evidence>
<evidence type="ECO:0000256" key="3">
    <source>
        <dbReference type="ARBA" id="ARBA00022741"/>
    </source>
</evidence>
<dbReference type="Gene3D" id="1.10.510.10">
    <property type="entry name" value="Transferase(Phosphotransferase) domain 1"/>
    <property type="match status" value="1"/>
</dbReference>
<keyword evidence="9" id="KW-1185">Reference proteome</keyword>
<dbReference type="EC" id="2.7.11.1" evidence="1"/>
<dbReference type="PROSITE" id="PS00108">
    <property type="entry name" value="PROTEIN_KINASE_ST"/>
    <property type="match status" value="1"/>
</dbReference>
<dbReference type="Gene3D" id="1.25.40.10">
    <property type="entry name" value="Tetratricopeptide repeat domain"/>
    <property type="match status" value="1"/>
</dbReference>
<dbReference type="InterPro" id="IPR011009">
    <property type="entry name" value="Kinase-like_dom_sf"/>
</dbReference>
<organism evidence="8 9">
    <name type="scientific">Nocardiopsis codii</name>
    <dbReference type="NCBI Taxonomy" id="3065942"/>
    <lineage>
        <taxon>Bacteria</taxon>
        <taxon>Bacillati</taxon>
        <taxon>Actinomycetota</taxon>
        <taxon>Actinomycetes</taxon>
        <taxon>Streptosporangiales</taxon>
        <taxon>Nocardiopsidaceae</taxon>
        <taxon>Nocardiopsis</taxon>
    </lineage>
</organism>
<dbReference type="SMART" id="SM00220">
    <property type="entry name" value="S_TKc"/>
    <property type="match status" value="1"/>
</dbReference>
<keyword evidence="4 8" id="KW-0418">Kinase</keyword>
<dbReference type="InterPro" id="IPR008271">
    <property type="entry name" value="Ser/Thr_kinase_AS"/>
</dbReference>
<keyword evidence="3" id="KW-0547">Nucleotide-binding</keyword>
<dbReference type="InterPro" id="IPR000719">
    <property type="entry name" value="Prot_kinase_dom"/>
</dbReference>
<keyword evidence="2" id="KW-0808">Transferase</keyword>
<dbReference type="RefSeq" id="WP_330092550.1">
    <property type="nucleotide sequence ID" value="NZ_JAUZMY010000015.1"/>
</dbReference>
<proteinExistence type="predicted"/>
<comment type="caution">
    <text evidence="8">The sequence shown here is derived from an EMBL/GenBank/DDBJ whole genome shotgun (WGS) entry which is preliminary data.</text>
</comment>
<feature type="domain" description="Protein kinase" evidence="7">
    <location>
        <begin position="12"/>
        <end position="281"/>
    </location>
</feature>
<gene>
    <name evidence="8" type="ORF">Q8791_16215</name>
</gene>
<name>A0ABU7K959_9ACTN</name>
<dbReference type="Gene3D" id="3.30.200.20">
    <property type="entry name" value="Phosphorylase Kinase, domain 1"/>
    <property type="match status" value="1"/>
</dbReference>
<protein>
    <recommendedName>
        <fullName evidence="1">non-specific serine/threonine protein kinase</fullName>
        <ecNumber evidence="1">2.7.11.1</ecNumber>
    </recommendedName>
</protein>
<evidence type="ECO:0000256" key="6">
    <source>
        <dbReference type="SAM" id="MobiDB-lite"/>
    </source>
</evidence>
<sequence>MHATPERIADRYELVSTISTGGMGRVWRGYDTVLDRPVAVKVIRPDAVADPERYDEYADRFKREARVTARIEHPGVPAVYDAAVDKDLGSLYLVMQLVRGVSLADTIAEAAPLTVPAAASVAAQVCAVLSQAHAVPVVHRDLKPGNIMVADDGTVKVLDFGIAAVLRTDVTRLTHTGSILGTYAYMPPEQVHGLPATPGSDLYSLGCVLYELLTRRTVFSGDYNHFQLQVAHVQEQPVPPSEHVADLPEDLERLVLELLDKDPEHRPASAQDVYDRLVPHLPQPDPSAPDRPLAPGALPDPTRPYRRPMAPRPKAPVPAPTKPLPSTPGDTVAQAFPVPGLAPGELVEADEHAQELLAEGRFAQAVGVLDDVIDPAAAALGGESAQVVELRLLRANALAISGDARRALPEFTALADILERRAGHDDERALICRQQAAYCMAQLGETTRALRAAEDVFDRFRRVSGERSEDALDLRREIAMWRLRSGETEHAARELHELYADLRAEYGPGAPEAIQVAEILNRLRRGRDAR</sequence>
<evidence type="ECO:0000259" key="7">
    <source>
        <dbReference type="PROSITE" id="PS50011"/>
    </source>
</evidence>
<reference evidence="8 9" key="1">
    <citation type="submission" date="2023-08" db="EMBL/GenBank/DDBJ databases">
        <authorList>
            <person name="Girao M."/>
            <person name="Carvalho M.F."/>
        </authorList>
    </citation>
    <scope>NUCLEOTIDE SEQUENCE [LARGE SCALE GENOMIC DNA]</scope>
    <source>
        <strain evidence="8 9">CT-R113</strain>
    </source>
</reference>
<feature type="region of interest" description="Disordered" evidence="6">
    <location>
        <begin position="278"/>
        <end position="328"/>
    </location>
</feature>
<dbReference type="EMBL" id="JAUZMY010000015">
    <property type="protein sequence ID" value="MEE2038770.1"/>
    <property type="molecule type" value="Genomic_DNA"/>
</dbReference>
<dbReference type="CDD" id="cd14014">
    <property type="entry name" value="STKc_PknB_like"/>
    <property type="match status" value="1"/>
</dbReference>